<evidence type="ECO:0000256" key="7">
    <source>
        <dbReference type="ARBA" id="ARBA00023180"/>
    </source>
</evidence>
<dbReference type="InParanoid" id="A0A7R8V196"/>
<dbReference type="InterPro" id="IPR052192">
    <property type="entry name" value="Insect_Ionotropic_Sensory_Rcpt"/>
</dbReference>
<reference evidence="11 12" key="1">
    <citation type="submission" date="2020-11" db="EMBL/GenBank/DDBJ databases">
        <authorList>
            <person name="Wallbank WR R."/>
            <person name="Pardo Diaz C."/>
            <person name="Kozak K."/>
            <person name="Martin S."/>
            <person name="Jiggins C."/>
            <person name="Moest M."/>
            <person name="Warren A I."/>
            <person name="Generalovic N T."/>
            <person name="Byers J.R.P. K."/>
            <person name="Montejo-Kovacevich G."/>
            <person name="Yen C E."/>
        </authorList>
    </citation>
    <scope>NUCLEOTIDE SEQUENCE [LARGE SCALE GENOMIC DNA]</scope>
</reference>
<accession>A0A7R8V196</accession>
<feature type="signal peptide" evidence="9">
    <location>
        <begin position="1"/>
        <end position="18"/>
    </location>
</feature>
<evidence type="ECO:0000256" key="2">
    <source>
        <dbReference type="ARBA" id="ARBA00022475"/>
    </source>
</evidence>
<keyword evidence="9" id="KW-0732">Signal</keyword>
<evidence type="ECO:0000256" key="1">
    <source>
        <dbReference type="ARBA" id="ARBA00004651"/>
    </source>
</evidence>
<dbReference type="Gene3D" id="3.40.190.10">
    <property type="entry name" value="Periplasmic binding protein-like II"/>
    <property type="match status" value="1"/>
</dbReference>
<organism evidence="11 12">
    <name type="scientific">Hermetia illucens</name>
    <name type="common">Black soldier fly</name>
    <dbReference type="NCBI Taxonomy" id="343691"/>
    <lineage>
        <taxon>Eukaryota</taxon>
        <taxon>Metazoa</taxon>
        <taxon>Ecdysozoa</taxon>
        <taxon>Arthropoda</taxon>
        <taxon>Hexapoda</taxon>
        <taxon>Insecta</taxon>
        <taxon>Pterygota</taxon>
        <taxon>Neoptera</taxon>
        <taxon>Endopterygota</taxon>
        <taxon>Diptera</taxon>
        <taxon>Brachycera</taxon>
        <taxon>Stratiomyomorpha</taxon>
        <taxon>Stratiomyidae</taxon>
        <taxon>Hermetiinae</taxon>
        <taxon>Hermetia</taxon>
    </lineage>
</organism>
<feature type="chain" id="PRO_5031108241" description="Putative ionotropic receptor ligand binding domain-containing protein" evidence="9">
    <location>
        <begin position="19"/>
        <end position="543"/>
    </location>
</feature>
<feature type="transmembrane region" description="Helical" evidence="8">
    <location>
        <begin position="341"/>
        <end position="359"/>
    </location>
</feature>
<gene>
    <name evidence="11" type="ORF">HERILL_LOCUS13112</name>
</gene>
<dbReference type="Proteomes" id="UP000594454">
    <property type="component" value="Chromosome 5"/>
</dbReference>
<keyword evidence="2" id="KW-1003">Cell membrane</keyword>
<keyword evidence="4 8" id="KW-1133">Transmembrane helix</keyword>
<dbReference type="InterPro" id="IPR056198">
    <property type="entry name" value="LBD_receptor"/>
</dbReference>
<evidence type="ECO:0000256" key="4">
    <source>
        <dbReference type="ARBA" id="ARBA00022989"/>
    </source>
</evidence>
<dbReference type="PANTHER" id="PTHR42643">
    <property type="entry name" value="IONOTROPIC RECEPTOR 20A-RELATED"/>
    <property type="match status" value="1"/>
</dbReference>
<proteinExistence type="predicted"/>
<dbReference type="PANTHER" id="PTHR42643:SF30">
    <property type="entry name" value="IONOTROPIC RECEPTOR 40A-RELATED"/>
    <property type="match status" value="1"/>
</dbReference>
<evidence type="ECO:0000256" key="6">
    <source>
        <dbReference type="ARBA" id="ARBA00023170"/>
    </source>
</evidence>
<dbReference type="EMBL" id="LR899013">
    <property type="protein sequence ID" value="CAD7090644.1"/>
    <property type="molecule type" value="Genomic_DNA"/>
</dbReference>
<evidence type="ECO:0000256" key="5">
    <source>
        <dbReference type="ARBA" id="ARBA00023136"/>
    </source>
</evidence>
<dbReference type="AlphaFoldDB" id="A0A7R8V196"/>
<keyword evidence="5 8" id="KW-0472">Membrane</keyword>
<evidence type="ECO:0000313" key="12">
    <source>
        <dbReference type="Proteomes" id="UP000594454"/>
    </source>
</evidence>
<comment type="subcellular location">
    <subcellularLocation>
        <location evidence="1">Cell membrane</location>
        <topology evidence="1">Multi-pass membrane protein</topology>
    </subcellularLocation>
</comment>
<protein>
    <recommendedName>
        <fullName evidence="10">Putative ionotropic receptor ligand binding domain-containing protein</fullName>
    </recommendedName>
</protein>
<keyword evidence="6" id="KW-0675">Receptor</keyword>
<dbReference type="OrthoDB" id="7739311at2759"/>
<keyword evidence="7" id="KW-0325">Glycoprotein</keyword>
<name>A0A7R8V196_HERIL</name>
<evidence type="ECO:0000313" key="11">
    <source>
        <dbReference type="EMBL" id="CAD7090644.1"/>
    </source>
</evidence>
<evidence type="ECO:0000259" key="10">
    <source>
        <dbReference type="Pfam" id="PF24061"/>
    </source>
</evidence>
<evidence type="ECO:0000256" key="3">
    <source>
        <dbReference type="ARBA" id="ARBA00022692"/>
    </source>
</evidence>
<keyword evidence="3 8" id="KW-0812">Transmembrane</keyword>
<sequence>MLLEIISLLLLFAPNVHNKGVSHLARLPDYNRVYEATVQIINSFNLNLSKVIDIILIHPYHKYLLTNEIIERSAMKPFRIVRIDELYGNHKRFFNIFFIDGYAEFEKLEEYLNDDYFNFDGRFLFIVSDDVSDILDFSRRVFSYMYSIYILDVVILFEANNSTHVDVYTFFPYVPSKCHNSEPVLFNSFKGGRFQHTNFFPQKLKNFYGCQLTGVFIHSPPFMDTRVVNGYHVLYSGYEVFLIQTIAKILNFTLKTIIIDGNSASPLGVIFENGTQRGARGMLKRGEANFTIGWLTITNDRIASFLLPSTPYLSVKVVLIAPAPEPYGPIETLLLPFDSTTWTMVTLIVASSLLIVLLLKRFSKFWREFAIGRNNKTPVTNLISVWVNGYVPAFPKHTFARTLVAILIMSTIVLRSAYQGSIFQFLRVDKRHRAPLDFADYLRKGYKVHVSERLYEVVKDMPSSIHDYVVIHPGDDTDYFSKLSEPGFKGLILTSVDFYRYYQQQTAYKTDDVLLPQKQIQQSHHGFYKQWALCVLRTLSQQL</sequence>
<dbReference type="Gene3D" id="1.10.287.70">
    <property type="match status" value="1"/>
</dbReference>
<evidence type="ECO:0000256" key="8">
    <source>
        <dbReference type="SAM" id="Phobius"/>
    </source>
</evidence>
<dbReference type="Pfam" id="PF24061">
    <property type="entry name" value="LBD_receptor"/>
    <property type="match status" value="1"/>
</dbReference>
<feature type="domain" description="Putative ionotropic receptor ligand binding" evidence="10">
    <location>
        <begin position="30"/>
        <end position="206"/>
    </location>
</feature>
<dbReference type="GO" id="GO:0005886">
    <property type="term" value="C:plasma membrane"/>
    <property type="evidence" value="ECO:0007669"/>
    <property type="project" value="UniProtKB-SubCell"/>
</dbReference>
<dbReference type="SUPFAM" id="SSF53850">
    <property type="entry name" value="Periplasmic binding protein-like II"/>
    <property type="match status" value="1"/>
</dbReference>
<keyword evidence="12" id="KW-1185">Reference proteome</keyword>
<evidence type="ECO:0000256" key="9">
    <source>
        <dbReference type="SAM" id="SignalP"/>
    </source>
</evidence>